<feature type="non-terminal residue" evidence="1">
    <location>
        <position position="1"/>
    </location>
</feature>
<gene>
    <name evidence="1" type="ORF">CALMAC_LOCUS15519</name>
</gene>
<protein>
    <submittedName>
        <fullName evidence="1">Uncharacterized protein</fullName>
    </submittedName>
</protein>
<name>A0A653D975_CALMS</name>
<keyword evidence="2" id="KW-1185">Reference proteome</keyword>
<organism evidence="1 2">
    <name type="scientific">Callosobruchus maculatus</name>
    <name type="common">Southern cowpea weevil</name>
    <name type="synonym">Pulse bruchid</name>
    <dbReference type="NCBI Taxonomy" id="64391"/>
    <lineage>
        <taxon>Eukaryota</taxon>
        <taxon>Metazoa</taxon>
        <taxon>Ecdysozoa</taxon>
        <taxon>Arthropoda</taxon>
        <taxon>Hexapoda</taxon>
        <taxon>Insecta</taxon>
        <taxon>Pterygota</taxon>
        <taxon>Neoptera</taxon>
        <taxon>Endopterygota</taxon>
        <taxon>Coleoptera</taxon>
        <taxon>Polyphaga</taxon>
        <taxon>Cucujiformia</taxon>
        <taxon>Chrysomeloidea</taxon>
        <taxon>Chrysomelidae</taxon>
        <taxon>Bruchinae</taxon>
        <taxon>Bruchini</taxon>
        <taxon>Callosobruchus</taxon>
    </lineage>
</organism>
<accession>A0A653D975</accession>
<dbReference type="EMBL" id="CAACVG010010824">
    <property type="protein sequence ID" value="VEN56678.1"/>
    <property type="molecule type" value="Genomic_DNA"/>
</dbReference>
<proteinExistence type="predicted"/>
<sequence>LHRPVAVRRVGWPLPARGVRLFSVALADFRTGCGGTRTLRHGEAARTPQPIRVRPHAERGGVRIVTVRVLLHDLGGDRPARFVHEIEDGLRR</sequence>
<evidence type="ECO:0000313" key="1">
    <source>
        <dbReference type="EMBL" id="VEN56678.1"/>
    </source>
</evidence>
<evidence type="ECO:0000313" key="2">
    <source>
        <dbReference type="Proteomes" id="UP000410492"/>
    </source>
</evidence>
<reference evidence="1 2" key="1">
    <citation type="submission" date="2019-01" db="EMBL/GenBank/DDBJ databases">
        <authorList>
            <person name="Sayadi A."/>
        </authorList>
    </citation>
    <scope>NUCLEOTIDE SEQUENCE [LARGE SCALE GENOMIC DNA]</scope>
</reference>
<dbReference type="Proteomes" id="UP000410492">
    <property type="component" value="Unassembled WGS sequence"/>
</dbReference>
<dbReference type="AlphaFoldDB" id="A0A653D975"/>